<dbReference type="VEuPathDB" id="AmoebaDB:NF0025180"/>
<evidence type="ECO:0000256" key="2">
    <source>
        <dbReference type="ARBA" id="ARBA00022603"/>
    </source>
</evidence>
<reference evidence="7 8" key="1">
    <citation type="journal article" date="2019" name="Sci. Rep.">
        <title>Nanopore sequencing improves the draft genome of the human pathogenic amoeba Naegleria fowleri.</title>
        <authorList>
            <person name="Liechti N."/>
            <person name="Schurch N."/>
            <person name="Bruggmann R."/>
            <person name="Wittwer M."/>
        </authorList>
    </citation>
    <scope>NUCLEOTIDE SEQUENCE [LARGE SCALE GENOMIC DNA]</scope>
    <source>
        <strain evidence="7 8">ATCC 30894</strain>
    </source>
</reference>
<feature type="compositionally biased region" description="Polar residues" evidence="6">
    <location>
        <begin position="1263"/>
        <end position="1279"/>
    </location>
</feature>
<dbReference type="NCBIfam" id="TIGR00675">
    <property type="entry name" value="dcm"/>
    <property type="match status" value="1"/>
</dbReference>
<dbReference type="PROSITE" id="PS51679">
    <property type="entry name" value="SAM_MT_C5"/>
    <property type="match status" value="1"/>
</dbReference>
<feature type="region of interest" description="Disordered" evidence="6">
    <location>
        <begin position="972"/>
        <end position="991"/>
    </location>
</feature>
<dbReference type="InterPro" id="IPR050390">
    <property type="entry name" value="C5-Methyltransferase"/>
</dbReference>
<comment type="caution">
    <text evidence="7">The sequence shown here is derived from an EMBL/GenBank/DDBJ whole genome shotgun (WGS) entry which is preliminary data.</text>
</comment>
<dbReference type="Gene3D" id="3.40.50.150">
    <property type="entry name" value="Vaccinia Virus protein VP39"/>
    <property type="match status" value="1"/>
</dbReference>
<gene>
    <name evidence="7" type="ORF">FDP41_010863</name>
</gene>
<evidence type="ECO:0000256" key="5">
    <source>
        <dbReference type="PROSITE-ProRule" id="PRU01016"/>
    </source>
</evidence>
<dbReference type="InterPro" id="IPR018117">
    <property type="entry name" value="C5_DNA_meth_AS"/>
</dbReference>
<dbReference type="EMBL" id="VFQX01000007">
    <property type="protein sequence ID" value="KAF0982884.1"/>
    <property type="molecule type" value="Genomic_DNA"/>
</dbReference>
<name>A0A6A5C8P1_NAEFO</name>
<dbReference type="GO" id="GO:0003677">
    <property type="term" value="F:DNA binding"/>
    <property type="evidence" value="ECO:0007669"/>
    <property type="project" value="TreeGrafter"/>
</dbReference>
<dbReference type="VEuPathDB" id="AmoebaDB:FDP41_010863"/>
<dbReference type="VEuPathDB" id="AmoebaDB:NF0025190"/>
<evidence type="ECO:0000256" key="6">
    <source>
        <dbReference type="SAM" id="MobiDB-lite"/>
    </source>
</evidence>
<accession>A0A6A5C8P1</accession>
<feature type="compositionally biased region" description="Polar residues" evidence="6">
    <location>
        <begin position="982"/>
        <end position="991"/>
    </location>
</feature>
<dbReference type="VEuPathDB" id="AmoebaDB:NfTy_015300"/>
<feature type="active site" evidence="5">
    <location>
        <position position="809"/>
    </location>
</feature>
<comment type="similarity">
    <text evidence="5">Belongs to the class I-like SAM-binding methyltransferase superfamily. C5-methyltransferase family.</text>
</comment>
<feature type="compositionally biased region" description="Basic residues" evidence="6">
    <location>
        <begin position="414"/>
        <end position="433"/>
    </location>
</feature>
<keyword evidence="8" id="KW-1185">Reference proteome</keyword>
<evidence type="ECO:0000256" key="4">
    <source>
        <dbReference type="ARBA" id="ARBA00022691"/>
    </source>
</evidence>
<evidence type="ECO:0000313" key="8">
    <source>
        <dbReference type="Proteomes" id="UP000444721"/>
    </source>
</evidence>
<dbReference type="EC" id="2.1.1.37" evidence="1"/>
<dbReference type="InterPro" id="IPR029063">
    <property type="entry name" value="SAM-dependent_MTases_sf"/>
</dbReference>
<dbReference type="PANTHER" id="PTHR10629">
    <property type="entry name" value="CYTOSINE-SPECIFIC METHYLTRANSFERASE"/>
    <property type="match status" value="1"/>
</dbReference>
<dbReference type="Pfam" id="PF00145">
    <property type="entry name" value="DNA_methylase"/>
    <property type="match status" value="1"/>
</dbReference>
<keyword evidence="3 5" id="KW-0808">Transferase</keyword>
<dbReference type="InterPro" id="IPR001525">
    <property type="entry name" value="C5_MeTfrase"/>
</dbReference>
<feature type="region of interest" description="Disordered" evidence="6">
    <location>
        <begin position="414"/>
        <end position="442"/>
    </location>
</feature>
<protein>
    <recommendedName>
        <fullName evidence="1">DNA (cytosine-5-)-methyltransferase</fullName>
        <ecNumber evidence="1">2.1.1.37</ecNumber>
    </recommendedName>
</protein>
<dbReference type="Proteomes" id="UP000444721">
    <property type="component" value="Unassembled WGS sequence"/>
</dbReference>
<evidence type="ECO:0000313" key="7">
    <source>
        <dbReference type="EMBL" id="KAF0982884.1"/>
    </source>
</evidence>
<proteinExistence type="inferred from homology"/>
<dbReference type="AlphaFoldDB" id="A0A6A5C8P1"/>
<keyword evidence="2 5" id="KW-0489">Methyltransferase</keyword>
<evidence type="ECO:0000256" key="3">
    <source>
        <dbReference type="ARBA" id="ARBA00022679"/>
    </source>
</evidence>
<dbReference type="PROSITE" id="PS00094">
    <property type="entry name" value="C5_MTASE_1"/>
    <property type="match status" value="1"/>
</dbReference>
<dbReference type="GO" id="GO:0003886">
    <property type="term" value="F:DNA (cytosine-5-)-methyltransferase activity"/>
    <property type="evidence" value="ECO:0007669"/>
    <property type="project" value="UniProtKB-EC"/>
</dbReference>
<dbReference type="OrthoDB" id="5376140at2759"/>
<evidence type="ECO:0000256" key="1">
    <source>
        <dbReference type="ARBA" id="ARBA00011975"/>
    </source>
</evidence>
<dbReference type="PANTHER" id="PTHR10629:SF52">
    <property type="entry name" value="DNA (CYTOSINE-5)-METHYLTRANSFERASE 1"/>
    <property type="match status" value="1"/>
</dbReference>
<feature type="region of interest" description="Disordered" evidence="6">
    <location>
        <begin position="1250"/>
        <end position="1279"/>
    </location>
</feature>
<feature type="compositionally biased region" description="Acidic residues" evidence="6">
    <location>
        <begin position="1250"/>
        <end position="1262"/>
    </location>
</feature>
<dbReference type="GO" id="GO:0044027">
    <property type="term" value="P:negative regulation of gene expression via chromosomal CpG island methylation"/>
    <property type="evidence" value="ECO:0007669"/>
    <property type="project" value="TreeGrafter"/>
</dbReference>
<dbReference type="Gene3D" id="3.90.120.10">
    <property type="entry name" value="DNA Methylase, subunit A, domain 2"/>
    <property type="match status" value="1"/>
</dbReference>
<organism evidence="7 8">
    <name type="scientific">Naegleria fowleri</name>
    <name type="common">Brain eating amoeba</name>
    <dbReference type="NCBI Taxonomy" id="5763"/>
    <lineage>
        <taxon>Eukaryota</taxon>
        <taxon>Discoba</taxon>
        <taxon>Heterolobosea</taxon>
        <taxon>Tetramitia</taxon>
        <taxon>Eutetramitia</taxon>
        <taxon>Vahlkampfiidae</taxon>
        <taxon>Naegleria</taxon>
    </lineage>
</organism>
<dbReference type="SUPFAM" id="SSF53335">
    <property type="entry name" value="S-adenosyl-L-methionine-dependent methyltransferases"/>
    <property type="match status" value="1"/>
</dbReference>
<dbReference type="GO" id="GO:0032259">
    <property type="term" value="P:methylation"/>
    <property type="evidence" value="ECO:0007669"/>
    <property type="project" value="UniProtKB-KW"/>
</dbReference>
<dbReference type="GeneID" id="68118078"/>
<dbReference type="RefSeq" id="XP_044567597.1">
    <property type="nucleotide sequence ID" value="XM_044701207.1"/>
</dbReference>
<keyword evidence="4 5" id="KW-0949">S-adenosyl-L-methionine</keyword>
<sequence>MLQKPFFSSEGIAELIVISSSDEEQDENFNKDVEPNQHHPLKEIHLKDGFHDGTDFQDAFLSSPILLSTRSTTSLKNNSNQKQILQTSSLVHSPTQHLLEKSILIRNGSETTIQKEKFQNHDSDESDEGVRIIHSMIYSHTGGDENDETFLLHQFVIRNEHDDTFIDLMDLTMQDNFSMNNRKINAVVYGHVIQVNHQLPSHICIDMDTTDGFDALDEWISTKQDQKELEKIGYLLDIQVKYEICTRPIICLSIDRSSLRNRHPSKSNNIIECECLEPSNEYFEIYEKLYQRSCVCHSLFESILNYPSGSYMKVLNETKELAQSLGLFINNGILLSHFPFIVNQAYRLNDPIILNSKFMSELTARHVIREDSYLMTSSQSDMNDELYDDSDMNDELYEEEVKKNQKLKTEKAFHYSKKRKHHSSTKNKRKKQMTNKNSSPSINVTIPSTTQLISFLYDSSQSKIIGFEYNGQEIYEGESIYLLPHEDLFPNHIRGKMDLKSYPYLIYRVEFKEKSIYGRRLYRHYDMAFLCMESEKNILTTDVHQLFIDRSSETIIIELPILDYFVRKCFVFYLTSVEEFEEISNNIRQHRDVFYCTSSVTISNSYKFYQIQSPIDHVYIKRMNGCGGLSYGLYKAGIQICYAIDSSIDAINNYQLNFKSSNTFQKKASQFLRKVKMINKLREICGITYRNTTDETTTADTTDQTTCDTIDHHITNTMGSSTTSGDDTQSNQSSLSILKIKKFRVHEDRMEFKVIWDNTILRDKKWIYFSQLQQLAPNYKSLLEKFLEKKYHDYPHQNEIDVLVGGPPCQGFSILNRKKDKTTSIMSQEKNQQILTFIDFVDYFKPKYVLMENVTGMLMNSNVFDVPQFIISKFKDIGYDIRISVFNTIHFGIPQSRLFFLGQKTNTTQHNSSLVQFPIPTHAGKVHSSIPNIFKNVLFSYPKRIQSGSMPPVNLRDYICDLKPLEESMNLSRRRRTTTTTPLDTSQNNTTQVCSLSSYPRDAMTVYQKIARRGCNTLTNMEYREYNHSFLTTSVIRCLPRRSGATIEDLEFVELRKSISKKKKSKKSFKRLEWSKPSACIVTNMDVNHFEFIHPTENRILTIRECARIQGFPDTFVFVDDRAPLCRSQKLKEKYTQIGNAVPVVFGFKFGIEIRKAFMKSIQESSATSQNQISIITTQLQRIFKETRNTLNNQTTLSGINMVTQWTEQDFKISDEFREGVTLEFRKAEKEFHVSDEFVSHYNDDIEQTIESETHEEEESSINDDMTLSDNSSEASPLM</sequence>
<dbReference type="GO" id="GO:0005634">
    <property type="term" value="C:nucleus"/>
    <property type="evidence" value="ECO:0007669"/>
    <property type="project" value="TreeGrafter"/>
</dbReference>